<evidence type="ECO:0000313" key="1">
    <source>
        <dbReference type="EMBL" id="CDW74218.1"/>
    </source>
</evidence>
<protein>
    <submittedName>
        <fullName evidence="1">Uncharacterized protein</fullName>
    </submittedName>
</protein>
<sequence length="328" mass="37382">MDISMNQLEAIKIYAHHLLHLSLNAKLVNMGIVLIKQTTKLCAIQISIKACLNGYVDPKTNICVSNCGLGRYGNLTFGYKGMIEKTECLDCGSACFECSLEKECKSCMKGYYLILTEGKNTGTCFEKQGQLDHVIYVQSKDESGEVFQDGTFNYPFNSILYALSKAYKIGSSYESATIRIILFSNQTHSMVRYNSNLEEFEISDISQSTKIIIDTLDSVPTKVYFKLRDKFSFFVGAGLSINNIEFDAIDSILDVREGNINETLLELYEYQCLKSNTESCCQSEYQQTSQRYIINGPQICYVNQLPVSRDIQLHILKYKFMWKYNWLS</sequence>
<dbReference type="InterPro" id="IPR009030">
    <property type="entry name" value="Growth_fac_rcpt_cys_sf"/>
</dbReference>
<dbReference type="OrthoDB" id="10251639at2759"/>
<proteinExistence type="predicted"/>
<dbReference type="Proteomes" id="UP000039865">
    <property type="component" value="Unassembled WGS sequence"/>
</dbReference>
<organism evidence="1 2">
    <name type="scientific">Stylonychia lemnae</name>
    <name type="common">Ciliate</name>
    <dbReference type="NCBI Taxonomy" id="5949"/>
    <lineage>
        <taxon>Eukaryota</taxon>
        <taxon>Sar</taxon>
        <taxon>Alveolata</taxon>
        <taxon>Ciliophora</taxon>
        <taxon>Intramacronucleata</taxon>
        <taxon>Spirotrichea</taxon>
        <taxon>Stichotrichia</taxon>
        <taxon>Sporadotrichida</taxon>
        <taxon>Oxytrichidae</taxon>
        <taxon>Stylonychinae</taxon>
        <taxon>Stylonychia</taxon>
    </lineage>
</organism>
<gene>
    <name evidence="1" type="primary">Contig104.g129</name>
    <name evidence="1" type="ORF">STYLEM_3212</name>
</gene>
<dbReference type="Gene3D" id="2.10.220.10">
    <property type="entry name" value="Hormone Receptor, Insulin-like Growth Factor Receptor 1, Chain A, domain 2"/>
    <property type="match status" value="1"/>
</dbReference>
<dbReference type="EMBL" id="CCKQ01003112">
    <property type="protein sequence ID" value="CDW74218.1"/>
    <property type="molecule type" value="Genomic_DNA"/>
</dbReference>
<reference evidence="1 2" key="1">
    <citation type="submission" date="2014-06" db="EMBL/GenBank/DDBJ databases">
        <authorList>
            <person name="Swart Estienne"/>
        </authorList>
    </citation>
    <scope>NUCLEOTIDE SEQUENCE [LARGE SCALE GENOMIC DNA]</scope>
    <source>
        <strain evidence="1 2">130c</strain>
    </source>
</reference>
<keyword evidence="2" id="KW-1185">Reference proteome</keyword>
<name>A0A078A0A8_STYLE</name>
<evidence type="ECO:0000313" key="2">
    <source>
        <dbReference type="Proteomes" id="UP000039865"/>
    </source>
</evidence>
<dbReference type="InParanoid" id="A0A078A0A8"/>
<dbReference type="SUPFAM" id="SSF57184">
    <property type="entry name" value="Growth factor receptor domain"/>
    <property type="match status" value="1"/>
</dbReference>
<accession>A0A078A0A8</accession>
<dbReference type="AlphaFoldDB" id="A0A078A0A8"/>